<feature type="transmembrane region" description="Helical" evidence="2">
    <location>
        <begin position="226"/>
        <end position="246"/>
    </location>
</feature>
<accession>A0A0M9G4M0</accession>
<dbReference type="EMBL" id="LGTL01000005">
    <property type="protein sequence ID" value="KPA82163.1"/>
    <property type="molecule type" value="Genomic_DNA"/>
</dbReference>
<evidence type="ECO:0000259" key="3">
    <source>
        <dbReference type="Pfam" id="PF01764"/>
    </source>
</evidence>
<dbReference type="Pfam" id="PF01764">
    <property type="entry name" value="Lipase_3"/>
    <property type="match status" value="1"/>
</dbReference>
<reference evidence="4 5" key="1">
    <citation type="submission" date="2015-07" db="EMBL/GenBank/DDBJ databases">
        <title>High-quality genome of monoxenous trypanosomatid Leptomonas pyrrhocoris.</title>
        <authorList>
            <person name="Flegontov P."/>
            <person name="Butenko A."/>
            <person name="Firsov S."/>
            <person name="Vlcek C."/>
            <person name="Logacheva M.D."/>
            <person name="Field M."/>
            <person name="Filatov D."/>
            <person name="Flegontova O."/>
            <person name="Gerasimov E."/>
            <person name="Jackson A.P."/>
            <person name="Kelly S."/>
            <person name="Opperdoes F."/>
            <person name="O'Reilly A."/>
            <person name="Votypka J."/>
            <person name="Yurchenko V."/>
            <person name="Lukes J."/>
        </authorList>
    </citation>
    <scope>NUCLEOTIDE SEQUENCE [LARGE SCALE GENOMIC DNA]</scope>
    <source>
        <strain evidence="4">H10</strain>
    </source>
</reference>
<dbReference type="CDD" id="cd00741">
    <property type="entry name" value="Lipase"/>
    <property type="match status" value="1"/>
</dbReference>
<feature type="compositionally biased region" description="Basic and acidic residues" evidence="1">
    <location>
        <begin position="327"/>
        <end position="336"/>
    </location>
</feature>
<evidence type="ECO:0000313" key="4">
    <source>
        <dbReference type="EMBL" id="KPA82163.1"/>
    </source>
</evidence>
<evidence type="ECO:0000313" key="5">
    <source>
        <dbReference type="Proteomes" id="UP000037923"/>
    </source>
</evidence>
<keyword evidence="5" id="KW-1185">Reference proteome</keyword>
<feature type="transmembrane region" description="Helical" evidence="2">
    <location>
        <begin position="190"/>
        <end position="214"/>
    </location>
</feature>
<evidence type="ECO:0000256" key="2">
    <source>
        <dbReference type="SAM" id="Phobius"/>
    </source>
</evidence>
<feature type="transmembrane region" description="Helical" evidence="2">
    <location>
        <begin position="482"/>
        <end position="504"/>
    </location>
</feature>
<proteinExistence type="predicted"/>
<dbReference type="VEuPathDB" id="TriTrypDB:LpyrH10_05_1520"/>
<keyword evidence="2" id="KW-1133">Transmembrane helix</keyword>
<protein>
    <recommendedName>
        <fullName evidence="3">Fungal lipase-type domain-containing protein</fullName>
    </recommendedName>
</protein>
<evidence type="ECO:0000256" key="1">
    <source>
        <dbReference type="SAM" id="MobiDB-lite"/>
    </source>
</evidence>
<feature type="compositionally biased region" description="Polar residues" evidence="1">
    <location>
        <begin position="337"/>
        <end position="355"/>
    </location>
</feature>
<dbReference type="InterPro" id="IPR002921">
    <property type="entry name" value="Fungal_lipase-type"/>
</dbReference>
<dbReference type="OrthoDB" id="58570at2759"/>
<dbReference type="Gene3D" id="3.40.50.1820">
    <property type="entry name" value="alpha/beta hydrolase"/>
    <property type="match status" value="1"/>
</dbReference>
<dbReference type="OMA" id="EMERRPF"/>
<comment type="caution">
    <text evidence="4">The sequence shown here is derived from an EMBL/GenBank/DDBJ whole genome shotgun (WGS) entry which is preliminary data.</text>
</comment>
<feature type="transmembrane region" description="Helical" evidence="2">
    <location>
        <begin position="82"/>
        <end position="105"/>
    </location>
</feature>
<feature type="domain" description="Fungal lipase-type" evidence="3">
    <location>
        <begin position="939"/>
        <end position="1002"/>
    </location>
</feature>
<feature type="region of interest" description="Disordered" evidence="1">
    <location>
        <begin position="325"/>
        <end position="378"/>
    </location>
</feature>
<feature type="transmembrane region" description="Helical" evidence="2">
    <location>
        <begin position="643"/>
        <end position="669"/>
    </location>
</feature>
<dbReference type="SUPFAM" id="SSF53474">
    <property type="entry name" value="alpha/beta-Hydrolases"/>
    <property type="match status" value="1"/>
</dbReference>
<dbReference type="AlphaFoldDB" id="A0A0M9G4M0"/>
<name>A0A0M9G4M0_LEPPY</name>
<organism evidence="4 5">
    <name type="scientific">Leptomonas pyrrhocoris</name>
    <name type="common">Firebug parasite</name>
    <dbReference type="NCBI Taxonomy" id="157538"/>
    <lineage>
        <taxon>Eukaryota</taxon>
        <taxon>Discoba</taxon>
        <taxon>Euglenozoa</taxon>
        <taxon>Kinetoplastea</taxon>
        <taxon>Metakinetoplastina</taxon>
        <taxon>Trypanosomatida</taxon>
        <taxon>Trypanosomatidae</taxon>
        <taxon>Leishmaniinae</taxon>
        <taxon>Leptomonas</taxon>
    </lineage>
</organism>
<dbReference type="GO" id="GO:0006629">
    <property type="term" value="P:lipid metabolic process"/>
    <property type="evidence" value="ECO:0007669"/>
    <property type="project" value="InterPro"/>
</dbReference>
<feature type="transmembrane region" description="Helical" evidence="2">
    <location>
        <begin position="417"/>
        <end position="449"/>
    </location>
</feature>
<dbReference type="Proteomes" id="UP000037923">
    <property type="component" value="Unassembled WGS sequence"/>
</dbReference>
<dbReference type="InterPro" id="IPR029058">
    <property type="entry name" value="AB_hydrolase_fold"/>
</dbReference>
<dbReference type="GeneID" id="26903583"/>
<keyword evidence="2" id="KW-0472">Membrane</keyword>
<dbReference type="RefSeq" id="XP_015660602.1">
    <property type="nucleotide sequence ID" value="XM_015800595.1"/>
</dbReference>
<keyword evidence="2" id="KW-0812">Transmembrane</keyword>
<gene>
    <name evidence="4" type="ORF">ABB37_03292</name>
</gene>
<sequence>MNRRDSDTSNSPVASERGNTKVAVQRSFRRVWSFGLRRYAQLRQQAVSLMAVIHVTLRSLYLPDEVSFYLDTFVRLLFSVYYIPFIFIVFALTHAAIERIVWVLVMPVAQEMERRPFSTSSVWTLVSGLSSIASRMVPFVTLAVAAATVGHKLMNCVAEAMVDAYTTQRDLDYPLLRARVRFTLNKGSRIATSAVVAVVLAIVLLLMCHTNAFVEWSGRQPWVTTASWTVFAVQIIFVLTTVLRDAPEESTPLRRRRAIYRLNHRTDTSVSNLQLHSKDDVNTVNSKEVEALASTQPLVAMLPSSVSNPRTGCASTVLPIAATTSDADGKAKDRTSTTDPLSGDSITVSTPSNPLLSPESGMPQRENSGSRAAGATRPPLLNAAGYQQGSNASMSALFVCYVEDDWWRHHIHAMRHIAFVMVALFTVAFAVAQGPVFGLMSGVLILSYLNLPHLFAHTTLSMSGAITRTLRSFAWLHRHLDALLPFLVLVMPYQLLLVNAMIFFRHHLQLCMMLFGVDMLLIARAIDLVREFDVTVNGSVLWKYTSSGLLLSPSLATVLEDGHEKNYQSPDVVSLDMSVDMQRMTIVNASGAEVQLKRQVVFPPGALRRYLFDYGFYAYTLPRLLSLQSPGYFSGSKFRTMRVVLRSISMFLLLLYGLLVSGFIVQAAFPQLRPLPVQVTAAANNSQLTFDHIVLRMHLLSQEASRTAAEKNTSNSVLEGYLSGRPEAASSAFQWNNVTSATGEDFYPQLCTREYYNTSVWEISLLAVAPYLFNVEEFNSMLRFLNAHLGSDWAIQPRHGASCVPGDSNHHPTGWTDFYEVYSKQRDTAIISIRGTDMFSFTDFLFNINVLFEVALYQFMTTFIPGSAIVPKDLVIDLIRTASLPAEADGDVYETWAHLTSSGNHSLRGCQQNNYGRDFFADLYNHVAYIGSRPSHPRHILLTGHSLGGAVASIVASQMGVKAVAFSAPGVVLARRKFNFSLRSLHQNVMTVVSSNDIVPAVGEHGGELHHVECLASTRELCHAMEFLIGTLWRSCSSVRAKFPSIKDVI</sequence>